<comment type="caution">
    <text evidence="2">The sequence shown here is derived from an EMBL/GenBank/DDBJ whole genome shotgun (WGS) entry which is preliminary data.</text>
</comment>
<name>A0A917TAN4_9RHOB</name>
<keyword evidence="3" id="KW-1185">Reference proteome</keyword>
<dbReference type="EMBL" id="BMLF01000007">
    <property type="protein sequence ID" value="GGM15815.1"/>
    <property type="molecule type" value="Genomic_DNA"/>
</dbReference>
<gene>
    <name evidence="2" type="ORF">GCM10011534_42270</name>
</gene>
<dbReference type="AlphaFoldDB" id="A0A917TAN4"/>
<sequence>MINKLGAATVFASMFFSSGAALANDADTIAKMDMEITAWVEEFIGEHFQTNQISLLKDIGMQIAIARNCDGLDLDEDKLADLLGTALEGHDSGDADYQVVRASMQMSLAAYMATGQAVHALNPELFCEMGEAEVGSTEGSSETIVLTMAE</sequence>
<reference evidence="2" key="2">
    <citation type="submission" date="2020-09" db="EMBL/GenBank/DDBJ databases">
        <authorList>
            <person name="Sun Q."/>
            <person name="Zhou Y."/>
        </authorList>
    </citation>
    <scope>NUCLEOTIDE SEQUENCE</scope>
    <source>
        <strain evidence="2">CGMCC 1.6293</strain>
    </source>
</reference>
<evidence type="ECO:0000313" key="2">
    <source>
        <dbReference type="EMBL" id="GGM15815.1"/>
    </source>
</evidence>
<feature type="chain" id="PRO_5036826313" evidence="1">
    <location>
        <begin position="24"/>
        <end position="150"/>
    </location>
</feature>
<accession>A0A917TAN4</accession>
<dbReference type="RefSeq" id="WP_028286675.1">
    <property type="nucleotide sequence ID" value="NZ_BMLF01000007.1"/>
</dbReference>
<proteinExistence type="predicted"/>
<reference evidence="2" key="1">
    <citation type="journal article" date="2014" name="Int. J. Syst. Evol. Microbiol.">
        <title>Complete genome sequence of Corynebacterium casei LMG S-19264T (=DSM 44701T), isolated from a smear-ripened cheese.</title>
        <authorList>
            <consortium name="US DOE Joint Genome Institute (JGI-PGF)"/>
            <person name="Walter F."/>
            <person name="Albersmeier A."/>
            <person name="Kalinowski J."/>
            <person name="Ruckert C."/>
        </authorList>
    </citation>
    <scope>NUCLEOTIDE SEQUENCE</scope>
    <source>
        <strain evidence="2">CGMCC 1.6293</strain>
    </source>
</reference>
<protein>
    <submittedName>
        <fullName evidence="2">Uncharacterized protein</fullName>
    </submittedName>
</protein>
<keyword evidence="1" id="KW-0732">Signal</keyword>
<evidence type="ECO:0000256" key="1">
    <source>
        <dbReference type="SAM" id="SignalP"/>
    </source>
</evidence>
<evidence type="ECO:0000313" key="3">
    <source>
        <dbReference type="Proteomes" id="UP000649829"/>
    </source>
</evidence>
<dbReference type="Proteomes" id="UP000649829">
    <property type="component" value="Unassembled WGS sequence"/>
</dbReference>
<organism evidence="2 3">
    <name type="scientific">Pseudooceanicola nanhaiensis</name>
    <dbReference type="NCBI Taxonomy" id="375761"/>
    <lineage>
        <taxon>Bacteria</taxon>
        <taxon>Pseudomonadati</taxon>
        <taxon>Pseudomonadota</taxon>
        <taxon>Alphaproteobacteria</taxon>
        <taxon>Rhodobacterales</taxon>
        <taxon>Paracoccaceae</taxon>
        <taxon>Pseudooceanicola</taxon>
    </lineage>
</organism>
<feature type="signal peptide" evidence="1">
    <location>
        <begin position="1"/>
        <end position="23"/>
    </location>
</feature>